<gene>
    <name evidence="1" type="ORF">PGLA2088_LOCUS13642</name>
    <name evidence="2" type="ORF">PGLA2088_LOCUS46469</name>
</gene>
<protein>
    <submittedName>
        <fullName evidence="2">Uncharacterized protein</fullName>
    </submittedName>
</protein>
<dbReference type="Proteomes" id="UP000626109">
    <property type="component" value="Unassembled WGS sequence"/>
</dbReference>
<organism evidence="2 3">
    <name type="scientific">Polarella glacialis</name>
    <name type="common">Dinoflagellate</name>
    <dbReference type="NCBI Taxonomy" id="89957"/>
    <lineage>
        <taxon>Eukaryota</taxon>
        <taxon>Sar</taxon>
        <taxon>Alveolata</taxon>
        <taxon>Dinophyceae</taxon>
        <taxon>Suessiales</taxon>
        <taxon>Suessiaceae</taxon>
        <taxon>Polarella</taxon>
    </lineage>
</organism>
<sequence>VDVHGRTAAHVAAVCRHRALAEFLGEGLPEAAQNDVFGHTARSLAQLQDESSREIACVSVAELPADGDKLFREFVATNRPVLVSGGAAHLGGMAWGDHRHLEALIGTEKLSAGPVPYAKSMGLPGGFEAPLSQLLASPAVHFGGGR</sequence>
<dbReference type="AlphaFoldDB" id="A0A813LQV8"/>
<proteinExistence type="predicted"/>
<comment type="caution">
    <text evidence="2">The sequence shown here is derived from an EMBL/GenBank/DDBJ whole genome shotgun (WGS) entry which is preliminary data.</text>
</comment>
<feature type="non-terminal residue" evidence="2">
    <location>
        <position position="146"/>
    </location>
</feature>
<feature type="non-terminal residue" evidence="2">
    <location>
        <position position="1"/>
    </location>
</feature>
<dbReference type="EMBL" id="CAJNNW010036190">
    <property type="protein sequence ID" value="CAE8732612.1"/>
    <property type="molecule type" value="Genomic_DNA"/>
</dbReference>
<reference evidence="2" key="1">
    <citation type="submission" date="2021-02" db="EMBL/GenBank/DDBJ databases">
        <authorList>
            <person name="Dougan E. K."/>
            <person name="Rhodes N."/>
            <person name="Thang M."/>
            <person name="Chan C."/>
        </authorList>
    </citation>
    <scope>NUCLEOTIDE SEQUENCE</scope>
</reference>
<dbReference type="EMBL" id="CAJNNW010016376">
    <property type="protein sequence ID" value="CAE8658977.1"/>
    <property type="molecule type" value="Genomic_DNA"/>
</dbReference>
<name>A0A813LQV8_POLGL</name>
<evidence type="ECO:0000313" key="1">
    <source>
        <dbReference type="EMBL" id="CAE8658977.1"/>
    </source>
</evidence>
<evidence type="ECO:0000313" key="2">
    <source>
        <dbReference type="EMBL" id="CAE8732612.1"/>
    </source>
</evidence>
<evidence type="ECO:0000313" key="3">
    <source>
        <dbReference type="Proteomes" id="UP000626109"/>
    </source>
</evidence>
<accession>A0A813LQV8</accession>